<name>A0A1I7H801_9PROT</name>
<dbReference type="RefSeq" id="WP_218154559.1">
    <property type="nucleotide sequence ID" value="NZ_FPBL01000004.1"/>
</dbReference>
<reference evidence="1 2" key="1">
    <citation type="submission" date="2016-10" db="EMBL/GenBank/DDBJ databases">
        <authorList>
            <person name="de Groot N.N."/>
        </authorList>
    </citation>
    <scope>NUCLEOTIDE SEQUENCE [LARGE SCALE GENOMIC DNA]</scope>
    <source>
        <strain evidence="1 2">Nm24</strain>
    </source>
</reference>
<protein>
    <submittedName>
        <fullName evidence="1">Uncharacterized protein</fullName>
    </submittedName>
</protein>
<gene>
    <name evidence="1" type="ORF">SAMN05216339_104135</name>
</gene>
<sequence length="47" mass="5476">MSDWDWKPYVPVAKRREQANRAVEKARKAGKDLFPVVVTSRTIARTF</sequence>
<dbReference type="Proteomes" id="UP000183926">
    <property type="component" value="Unassembled WGS sequence"/>
</dbReference>
<evidence type="ECO:0000313" key="1">
    <source>
        <dbReference type="EMBL" id="SFU56831.1"/>
    </source>
</evidence>
<dbReference type="EMBL" id="FPBL01000004">
    <property type="protein sequence ID" value="SFU56831.1"/>
    <property type="molecule type" value="Genomic_DNA"/>
</dbReference>
<proteinExistence type="predicted"/>
<organism evidence="1 2">
    <name type="scientific">Nitrosomonas eutropha</name>
    <dbReference type="NCBI Taxonomy" id="916"/>
    <lineage>
        <taxon>Bacteria</taxon>
        <taxon>Pseudomonadati</taxon>
        <taxon>Pseudomonadota</taxon>
        <taxon>Betaproteobacteria</taxon>
        <taxon>Nitrosomonadales</taxon>
        <taxon>Nitrosomonadaceae</taxon>
        <taxon>Nitrosomonas</taxon>
    </lineage>
</organism>
<evidence type="ECO:0000313" key="2">
    <source>
        <dbReference type="Proteomes" id="UP000183926"/>
    </source>
</evidence>
<dbReference type="AlphaFoldDB" id="A0A1I7H801"/>
<accession>A0A1I7H801</accession>